<proteinExistence type="predicted"/>
<accession>A0A834HG85</accession>
<sequence>MNSSDNNGDGDEEDDNDSENKYHRVFDYCFGDLPKILLDSLSFCLPVMSICQVKLSLNGSDHVLSSCGAQNAAKELLDLGHCIDEPIVHDDKSLGRRSGRMSFSDFHGILHELYD</sequence>
<dbReference type="AlphaFoldDB" id="A0A834HG85"/>
<gene>
    <name evidence="1" type="ORF">RHSIM_Rhsim01G0038000</name>
</gene>
<comment type="caution">
    <text evidence="1">The sequence shown here is derived from an EMBL/GenBank/DDBJ whole genome shotgun (WGS) entry which is preliminary data.</text>
</comment>
<evidence type="ECO:0000313" key="1">
    <source>
        <dbReference type="EMBL" id="KAF7152493.1"/>
    </source>
</evidence>
<organism evidence="1 2">
    <name type="scientific">Rhododendron simsii</name>
    <name type="common">Sims's rhododendron</name>
    <dbReference type="NCBI Taxonomy" id="118357"/>
    <lineage>
        <taxon>Eukaryota</taxon>
        <taxon>Viridiplantae</taxon>
        <taxon>Streptophyta</taxon>
        <taxon>Embryophyta</taxon>
        <taxon>Tracheophyta</taxon>
        <taxon>Spermatophyta</taxon>
        <taxon>Magnoliopsida</taxon>
        <taxon>eudicotyledons</taxon>
        <taxon>Gunneridae</taxon>
        <taxon>Pentapetalae</taxon>
        <taxon>asterids</taxon>
        <taxon>Ericales</taxon>
        <taxon>Ericaceae</taxon>
        <taxon>Ericoideae</taxon>
        <taxon>Rhodoreae</taxon>
        <taxon>Rhododendron</taxon>
    </lineage>
</organism>
<protein>
    <submittedName>
        <fullName evidence="1">Uncharacterized protein</fullName>
    </submittedName>
</protein>
<reference evidence="1" key="1">
    <citation type="submission" date="2019-11" db="EMBL/GenBank/DDBJ databases">
        <authorList>
            <person name="Liu Y."/>
            <person name="Hou J."/>
            <person name="Li T.-Q."/>
            <person name="Guan C.-H."/>
            <person name="Wu X."/>
            <person name="Wu H.-Z."/>
            <person name="Ling F."/>
            <person name="Zhang R."/>
            <person name="Shi X.-G."/>
            <person name="Ren J.-P."/>
            <person name="Chen E.-F."/>
            <person name="Sun J.-M."/>
        </authorList>
    </citation>
    <scope>NUCLEOTIDE SEQUENCE</scope>
    <source>
        <strain evidence="1">Adult_tree_wgs_1</strain>
        <tissue evidence="1">Leaves</tissue>
    </source>
</reference>
<keyword evidence="2" id="KW-1185">Reference proteome</keyword>
<dbReference type="OrthoDB" id="10402699at2759"/>
<name>A0A834HG85_RHOSS</name>
<dbReference type="EMBL" id="WJXA01000001">
    <property type="protein sequence ID" value="KAF7152493.1"/>
    <property type="molecule type" value="Genomic_DNA"/>
</dbReference>
<evidence type="ECO:0000313" key="2">
    <source>
        <dbReference type="Proteomes" id="UP000626092"/>
    </source>
</evidence>
<dbReference type="Proteomes" id="UP000626092">
    <property type="component" value="Unassembled WGS sequence"/>
</dbReference>